<dbReference type="EMBL" id="BPVZ01000136">
    <property type="protein sequence ID" value="GKV39751.1"/>
    <property type="molecule type" value="Genomic_DNA"/>
</dbReference>
<sequence length="95" mass="10345">MTLPTSCLAQASALGKSSFLTKKSSSLGYMKGVPRGFGLKSTHFKASAMAVYNLKLIGPNGEENEFEAPDDTYILVQFYSIVPKQNLANVKDIMH</sequence>
<gene>
    <name evidence="1" type="ORF">SLEP1_g47474</name>
</gene>
<accession>A0AAV5LQR4</accession>
<comment type="caution">
    <text evidence="1">The sequence shown here is derived from an EMBL/GenBank/DDBJ whole genome shotgun (WGS) entry which is preliminary data.</text>
</comment>
<evidence type="ECO:0000313" key="2">
    <source>
        <dbReference type="Proteomes" id="UP001054252"/>
    </source>
</evidence>
<dbReference type="AlphaFoldDB" id="A0AAV5LQR4"/>
<keyword evidence="2" id="KW-1185">Reference proteome</keyword>
<reference evidence="1 2" key="1">
    <citation type="journal article" date="2021" name="Commun. Biol.">
        <title>The genome of Shorea leprosula (Dipterocarpaceae) highlights the ecological relevance of drought in aseasonal tropical rainforests.</title>
        <authorList>
            <person name="Ng K.K.S."/>
            <person name="Kobayashi M.J."/>
            <person name="Fawcett J.A."/>
            <person name="Hatakeyama M."/>
            <person name="Paape T."/>
            <person name="Ng C.H."/>
            <person name="Ang C.C."/>
            <person name="Tnah L.H."/>
            <person name="Lee C.T."/>
            <person name="Nishiyama T."/>
            <person name="Sese J."/>
            <person name="O'Brien M.J."/>
            <person name="Copetti D."/>
            <person name="Mohd Noor M.I."/>
            <person name="Ong R.C."/>
            <person name="Putra M."/>
            <person name="Sireger I.Z."/>
            <person name="Indrioko S."/>
            <person name="Kosugi Y."/>
            <person name="Izuno A."/>
            <person name="Isagi Y."/>
            <person name="Lee S.L."/>
            <person name="Shimizu K.K."/>
        </authorList>
    </citation>
    <scope>NUCLEOTIDE SEQUENCE [LARGE SCALE GENOMIC DNA]</scope>
    <source>
        <strain evidence="1">214</strain>
    </source>
</reference>
<evidence type="ECO:0000313" key="1">
    <source>
        <dbReference type="EMBL" id="GKV39751.1"/>
    </source>
</evidence>
<protein>
    <submittedName>
        <fullName evidence="1">Uncharacterized protein</fullName>
    </submittedName>
</protein>
<organism evidence="1 2">
    <name type="scientific">Rubroshorea leprosula</name>
    <dbReference type="NCBI Taxonomy" id="152421"/>
    <lineage>
        <taxon>Eukaryota</taxon>
        <taxon>Viridiplantae</taxon>
        <taxon>Streptophyta</taxon>
        <taxon>Embryophyta</taxon>
        <taxon>Tracheophyta</taxon>
        <taxon>Spermatophyta</taxon>
        <taxon>Magnoliopsida</taxon>
        <taxon>eudicotyledons</taxon>
        <taxon>Gunneridae</taxon>
        <taxon>Pentapetalae</taxon>
        <taxon>rosids</taxon>
        <taxon>malvids</taxon>
        <taxon>Malvales</taxon>
        <taxon>Dipterocarpaceae</taxon>
        <taxon>Rubroshorea</taxon>
    </lineage>
</organism>
<name>A0AAV5LQR4_9ROSI</name>
<proteinExistence type="predicted"/>
<dbReference type="Proteomes" id="UP001054252">
    <property type="component" value="Unassembled WGS sequence"/>
</dbReference>